<sequence>MHRARVTKGRTRDRARPATLLDSIYDHWCRYPSTLESVAPILSSVYYSLPRHVWTMRATSVTILMRVAKQSGVFQGFINPSWCQCNGGLMHVFVLMEGILNIPFSADDNLSHIPPAAPAEMCCSTPIGGAAGLSGVKRGKWLPAPCPRRQPAYKSGRRHKTTNRRRRDVEGGSELHSVSGTRKGGRSFEKCSLYRGRPIPDKYKCARRERGMRPERQCRGVERRREQRRVRVIVVRASAVDNSSNDCYTLESASYGPLRHLTLAAERFDSSRRTKWSVREEKQGRERRISRMHASLDRDGRKRETSEKTHRPAESPGATPTCENSGVTRLRIEPDSHWWEASRLTARPPRPQKKMRIDSETVQVARGSGIGGRIGKDSAMAFLGTHPRFRLERFRETMENRNQDNRTGNLTRIFCGSKPCVQRRWRWLLWRVPELLIDPDLLAQNRRKTTQIGEALKRAHRADPGGGGGSHPSPLERPLQLHRRDLAQGARARAHTHMRGFAHTRSS</sequence>
<keyword evidence="3" id="KW-1185">Reference proteome</keyword>
<feature type="region of interest" description="Disordered" evidence="1">
    <location>
        <begin position="272"/>
        <end position="327"/>
    </location>
</feature>
<accession>A0ABQ9HG79</accession>
<protein>
    <submittedName>
        <fullName evidence="2">Uncharacterized protein</fullName>
    </submittedName>
</protein>
<evidence type="ECO:0000313" key="3">
    <source>
        <dbReference type="Proteomes" id="UP001159363"/>
    </source>
</evidence>
<feature type="compositionally biased region" description="Basic residues" evidence="1">
    <location>
        <begin position="492"/>
        <end position="507"/>
    </location>
</feature>
<evidence type="ECO:0000313" key="2">
    <source>
        <dbReference type="EMBL" id="KAJ8883337.1"/>
    </source>
</evidence>
<feature type="region of interest" description="Disordered" evidence="1">
    <location>
        <begin position="147"/>
        <end position="183"/>
    </location>
</feature>
<dbReference type="Proteomes" id="UP001159363">
    <property type="component" value="Chromosome 4"/>
</dbReference>
<organism evidence="2 3">
    <name type="scientific">Dryococelus australis</name>
    <dbReference type="NCBI Taxonomy" id="614101"/>
    <lineage>
        <taxon>Eukaryota</taxon>
        <taxon>Metazoa</taxon>
        <taxon>Ecdysozoa</taxon>
        <taxon>Arthropoda</taxon>
        <taxon>Hexapoda</taxon>
        <taxon>Insecta</taxon>
        <taxon>Pterygota</taxon>
        <taxon>Neoptera</taxon>
        <taxon>Polyneoptera</taxon>
        <taxon>Phasmatodea</taxon>
        <taxon>Verophasmatodea</taxon>
        <taxon>Anareolatae</taxon>
        <taxon>Phasmatidae</taxon>
        <taxon>Eurycanthinae</taxon>
        <taxon>Dryococelus</taxon>
    </lineage>
</organism>
<gene>
    <name evidence="2" type="ORF">PR048_015180</name>
</gene>
<feature type="region of interest" description="Disordered" evidence="1">
    <location>
        <begin position="487"/>
        <end position="507"/>
    </location>
</feature>
<evidence type="ECO:0000256" key="1">
    <source>
        <dbReference type="SAM" id="MobiDB-lite"/>
    </source>
</evidence>
<comment type="caution">
    <text evidence="2">The sequence shown here is derived from an EMBL/GenBank/DDBJ whole genome shotgun (WGS) entry which is preliminary data.</text>
</comment>
<proteinExistence type="predicted"/>
<feature type="region of interest" description="Disordered" evidence="1">
    <location>
        <begin position="458"/>
        <end position="477"/>
    </location>
</feature>
<reference evidence="2 3" key="1">
    <citation type="submission" date="2023-02" db="EMBL/GenBank/DDBJ databases">
        <title>LHISI_Scaffold_Assembly.</title>
        <authorList>
            <person name="Stuart O.P."/>
            <person name="Cleave R."/>
            <person name="Magrath M.J.L."/>
            <person name="Mikheyev A.S."/>
        </authorList>
    </citation>
    <scope>NUCLEOTIDE SEQUENCE [LARGE SCALE GENOMIC DNA]</scope>
    <source>
        <strain evidence="2">Daus_M_001</strain>
        <tissue evidence="2">Leg muscle</tissue>
    </source>
</reference>
<feature type="compositionally biased region" description="Basic residues" evidence="1">
    <location>
        <begin position="155"/>
        <end position="166"/>
    </location>
</feature>
<name>A0ABQ9HG79_9NEOP</name>
<dbReference type="EMBL" id="JARBHB010000005">
    <property type="protein sequence ID" value="KAJ8883337.1"/>
    <property type="molecule type" value="Genomic_DNA"/>
</dbReference>
<feature type="compositionally biased region" description="Basic and acidic residues" evidence="1">
    <location>
        <begin position="272"/>
        <end position="313"/>
    </location>
</feature>